<evidence type="ECO:0000313" key="4">
    <source>
        <dbReference type="EMBL" id="MFD1569218.1"/>
    </source>
</evidence>
<evidence type="ECO:0000313" key="5">
    <source>
        <dbReference type="Proteomes" id="UP001597185"/>
    </source>
</evidence>
<dbReference type="PANTHER" id="PTHR10584">
    <property type="entry name" value="SUGAR KINASE"/>
    <property type="match status" value="1"/>
</dbReference>
<evidence type="ECO:0000256" key="3">
    <source>
        <dbReference type="ARBA" id="ARBA00022777"/>
    </source>
</evidence>
<dbReference type="AlphaFoldDB" id="A0ABD6BYD8"/>
<organism evidence="4 5">
    <name type="scientific">Halorubrum laminariae</name>
    <dbReference type="NCBI Taxonomy" id="1433523"/>
    <lineage>
        <taxon>Archaea</taxon>
        <taxon>Methanobacteriati</taxon>
        <taxon>Methanobacteriota</taxon>
        <taxon>Stenosarchaea group</taxon>
        <taxon>Halobacteria</taxon>
        <taxon>Halobacteriales</taxon>
        <taxon>Haloferacaceae</taxon>
        <taxon>Halorubrum</taxon>
    </lineage>
</organism>
<proteinExistence type="inferred from homology"/>
<evidence type="ECO:0000256" key="1">
    <source>
        <dbReference type="ARBA" id="ARBA00010688"/>
    </source>
</evidence>
<dbReference type="PANTHER" id="PTHR10584:SF166">
    <property type="entry name" value="RIBOKINASE"/>
    <property type="match status" value="1"/>
</dbReference>
<dbReference type="GO" id="GO:0016301">
    <property type="term" value="F:kinase activity"/>
    <property type="evidence" value="ECO:0007669"/>
    <property type="project" value="UniProtKB-KW"/>
</dbReference>
<reference evidence="4 5" key="1">
    <citation type="journal article" date="2019" name="Int. J. Syst. Evol. Microbiol.">
        <title>The Global Catalogue of Microorganisms (GCM) 10K type strain sequencing project: providing services to taxonomists for standard genome sequencing and annotation.</title>
        <authorList>
            <consortium name="The Broad Institute Genomics Platform"/>
            <consortium name="The Broad Institute Genome Sequencing Center for Infectious Disease"/>
            <person name="Wu L."/>
            <person name="Ma J."/>
        </authorList>
    </citation>
    <scope>NUCLEOTIDE SEQUENCE [LARGE SCALE GENOMIC DNA]</scope>
    <source>
        <strain evidence="4 5">CGMCC 1.12689</strain>
    </source>
</reference>
<dbReference type="EMBL" id="JBHUDB010000001">
    <property type="protein sequence ID" value="MFD1569218.1"/>
    <property type="molecule type" value="Genomic_DNA"/>
</dbReference>
<dbReference type="InterPro" id="IPR057621">
    <property type="entry name" value="Khk_prokaryotic"/>
</dbReference>
<dbReference type="SUPFAM" id="SSF53613">
    <property type="entry name" value="Ribokinase-like"/>
    <property type="match status" value="1"/>
</dbReference>
<comment type="caution">
    <text evidence="4">The sequence shown here is derived from an EMBL/GenBank/DDBJ whole genome shotgun (WGS) entry which is preliminary data.</text>
</comment>
<comment type="similarity">
    <text evidence="1">Belongs to the carbohydrate kinase PfkB family.</text>
</comment>
<dbReference type="Gene3D" id="3.40.1190.20">
    <property type="match status" value="1"/>
</dbReference>
<accession>A0ABD6BYD8</accession>
<dbReference type="InterPro" id="IPR029056">
    <property type="entry name" value="Ribokinase-like"/>
</dbReference>
<dbReference type="Pfam" id="PF25270">
    <property type="entry name" value="Khk"/>
    <property type="match status" value="1"/>
</dbReference>
<evidence type="ECO:0000256" key="2">
    <source>
        <dbReference type="ARBA" id="ARBA00022679"/>
    </source>
</evidence>
<dbReference type="Proteomes" id="UP001597185">
    <property type="component" value="Unassembled WGS sequence"/>
</dbReference>
<sequence>MDYDALRSRLAEGLDYRDVIALPDGSVDRYYSVENSTGEQIRTRSAFVNLLAAGEIRSLNLVTESIRSGGQAVNAARQVSDLGPRVTLYGHLTDPEIDEFPFPTASMGVPATIHVLSFDEEDLMLSVESEDIREWRIEDLFAAIPTDPNAWLSDEVVVLQNWVGVAGMTDALQTLADIDIGAATFVFDPGDITASGADPLRTLSQALSDLANTAKVVLTANDNELGRLAEAVDVSVTGAEREPALRSELGVDAVVLHDECRAAAATSELTVIENFEAERVRRRTGAGDRFDGALATGLAADLPWEECLALGNACATYFVEQGETATRDDVRSMLARRSVP</sequence>
<dbReference type="RefSeq" id="WP_256417062.1">
    <property type="nucleotide sequence ID" value="NZ_JANHDL010000002.1"/>
</dbReference>
<keyword evidence="3 4" id="KW-0418">Kinase</keyword>
<keyword evidence="5" id="KW-1185">Reference proteome</keyword>
<gene>
    <name evidence="4" type="ORF">ACFR9T_01195</name>
</gene>
<keyword evidence="2" id="KW-0808">Transferase</keyword>
<protein>
    <submittedName>
        <fullName evidence="4">PfkB family carbohydrate kinase</fullName>
    </submittedName>
</protein>
<name>A0ABD6BYD8_9EURY</name>